<evidence type="ECO:0000256" key="1">
    <source>
        <dbReference type="ARBA" id="ARBA00023015"/>
    </source>
</evidence>
<keyword evidence="3" id="KW-0804">Transcription</keyword>
<dbReference type="InterPro" id="IPR037923">
    <property type="entry name" value="HTH-like"/>
</dbReference>
<evidence type="ECO:0000313" key="5">
    <source>
        <dbReference type="EMBL" id="RCW73178.1"/>
    </source>
</evidence>
<keyword evidence="6" id="KW-1185">Reference proteome</keyword>
<dbReference type="InterPro" id="IPR018060">
    <property type="entry name" value="HTH_AraC"/>
</dbReference>
<dbReference type="Proteomes" id="UP000252585">
    <property type="component" value="Unassembled WGS sequence"/>
</dbReference>
<dbReference type="Pfam" id="PF12833">
    <property type="entry name" value="HTH_18"/>
    <property type="match status" value="1"/>
</dbReference>
<dbReference type="InterPro" id="IPR014710">
    <property type="entry name" value="RmlC-like_jellyroll"/>
</dbReference>
<dbReference type="GO" id="GO:0003700">
    <property type="term" value="F:DNA-binding transcription factor activity"/>
    <property type="evidence" value="ECO:0007669"/>
    <property type="project" value="InterPro"/>
</dbReference>
<keyword evidence="1" id="KW-0805">Transcription regulation</keyword>
<dbReference type="Gene3D" id="2.60.120.10">
    <property type="entry name" value="Jelly Rolls"/>
    <property type="match status" value="1"/>
</dbReference>
<dbReference type="SUPFAM" id="SSF51215">
    <property type="entry name" value="Regulatory protein AraC"/>
    <property type="match status" value="1"/>
</dbReference>
<keyword evidence="2" id="KW-0238">DNA-binding</keyword>
<dbReference type="OrthoDB" id="506156at2"/>
<name>A0A368Y1K5_9BACI</name>
<dbReference type="Pfam" id="PF02311">
    <property type="entry name" value="AraC_binding"/>
    <property type="match status" value="1"/>
</dbReference>
<dbReference type="PROSITE" id="PS01124">
    <property type="entry name" value="HTH_ARAC_FAMILY_2"/>
    <property type="match status" value="1"/>
</dbReference>
<dbReference type="SMART" id="SM00342">
    <property type="entry name" value="HTH_ARAC"/>
    <property type="match status" value="1"/>
</dbReference>
<evidence type="ECO:0000256" key="3">
    <source>
        <dbReference type="ARBA" id="ARBA00023163"/>
    </source>
</evidence>
<evidence type="ECO:0000313" key="6">
    <source>
        <dbReference type="Proteomes" id="UP000252585"/>
    </source>
</evidence>
<sequence>MSTKINISMRKQSFYMNLADEKNTKLMRKPHLHQDYEIYFLVEGERLYYIDGKEYCIRKNQLVFIDKNLLHKTSKQADKAHKRIVINFHKNYLSDPESNLLQHLFEDGPSILSLPESHVCMFRNLYAQMLREYKKDRPEKDIYLRALVIQLLVESKRLLNKELKASRTTKKALDRSTMSEMIRFIHQNYNKDLSLQILSDRFHLNEHYISRMFKQATNYSFTDYVNRFRVAEAERLLKETEWKINHIANYVGYSTNVHFNRVFKSIIGISPNQYRKKNTSGLIKQ</sequence>
<dbReference type="PRINTS" id="PR00032">
    <property type="entry name" value="HTHARAC"/>
</dbReference>
<dbReference type="InterPro" id="IPR003313">
    <property type="entry name" value="AraC-bd"/>
</dbReference>
<dbReference type="AlphaFoldDB" id="A0A368Y1K5"/>
<organism evidence="5 6">
    <name type="scientific">Saliterribacillus persicus</name>
    <dbReference type="NCBI Taxonomy" id="930114"/>
    <lineage>
        <taxon>Bacteria</taxon>
        <taxon>Bacillati</taxon>
        <taxon>Bacillota</taxon>
        <taxon>Bacilli</taxon>
        <taxon>Bacillales</taxon>
        <taxon>Bacillaceae</taxon>
        <taxon>Saliterribacillus</taxon>
    </lineage>
</organism>
<feature type="domain" description="HTH araC/xylS-type" evidence="4">
    <location>
        <begin position="179"/>
        <end position="277"/>
    </location>
</feature>
<dbReference type="RefSeq" id="WP_114352277.1">
    <property type="nucleotide sequence ID" value="NZ_QPJJ01000004.1"/>
</dbReference>
<evidence type="ECO:0000256" key="2">
    <source>
        <dbReference type="ARBA" id="ARBA00023125"/>
    </source>
</evidence>
<dbReference type="InterPro" id="IPR020449">
    <property type="entry name" value="Tscrpt_reg_AraC-type_HTH"/>
</dbReference>
<dbReference type="PANTHER" id="PTHR43280">
    <property type="entry name" value="ARAC-FAMILY TRANSCRIPTIONAL REGULATOR"/>
    <property type="match status" value="1"/>
</dbReference>
<dbReference type="GO" id="GO:0043565">
    <property type="term" value="F:sequence-specific DNA binding"/>
    <property type="evidence" value="ECO:0007669"/>
    <property type="project" value="InterPro"/>
</dbReference>
<dbReference type="PANTHER" id="PTHR43280:SF34">
    <property type="entry name" value="ARAC-FAMILY TRANSCRIPTIONAL REGULATOR"/>
    <property type="match status" value="1"/>
</dbReference>
<dbReference type="InterPro" id="IPR009057">
    <property type="entry name" value="Homeodomain-like_sf"/>
</dbReference>
<gene>
    <name evidence="5" type="ORF">DFR57_104176</name>
</gene>
<accession>A0A368Y1K5</accession>
<comment type="caution">
    <text evidence="5">The sequence shown here is derived from an EMBL/GenBank/DDBJ whole genome shotgun (WGS) entry which is preliminary data.</text>
</comment>
<dbReference type="SUPFAM" id="SSF46689">
    <property type="entry name" value="Homeodomain-like"/>
    <property type="match status" value="2"/>
</dbReference>
<reference evidence="5 6" key="1">
    <citation type="submission" date="2018-07" db="EMBL/GenBank/DDBJ databases">
        <title>Genomic Encyclopedia of Type Strains, Phase IV (KMG-IV): sequencing the most valuable type-strain genomes for metagenomic binning, comparative biology and taxonomic classification.</title>
        <authorList>
            <person name="Goeker M."/>
        </authorList>
    </citation>
    <scope>NUCLEOTIDE SEQUENCE [LARGE SCALE GENOMIC DNA]</scope>
    <source>
        <strain evidence="5 6">DSM 27696</strain>
    </source>
</reference>
<dbReference type="Gene3D" id="1.10.10.60">
    <property type="entry name" value="Homeodomain-like"/>
    <property type="match status" value="2"/>
</dbReference>
<evidence type="ECO:0000259" key="4">
    <source>
        <dbReference type="PROSITE" id="PS01124"/>
    </source>
</evidence>
<protein>
    <submittedName>
        <fullName evidence="5">AraC-like protein</fullName>
    </submittedName>
</protein>
<proteinExistence type="predicted"/>
<dbReference type="EMBL" id="QPJJ01000004">
    <property type="protein sequence ID" value="RCW73178.1"/>
    <property type="molecule type" value="Genomic_DNA"/>
</dbReference>